<feature type="region of interest" description="Disordered" evidence="1">
    <location>
        <begin position="184"/>
        <end position="225"/>
    </location>
</feature>
<evidence type="ECO:0000313" key="2">
    <source>
        <dbReference type="EMBL" id="KAF2255568.1"/>
    </source>
</evidence>
<evidence type="ECO:0000313" key="3">
    <source>
        <dbReference type="Proteomes" id="UP000800094"/>
    </source>
</evidence>
<reference evidence="2" key="1">
    <citation type="journal article" date="2020" name="Stud. Mycol.">
        <title>101 Dothideomycetes genomes: a test case for predicting lifestyles and emergence of pathogens.</title>
        <authorList>
            <person name="Haridas S."/>
            <person name="Albert R."/>
            <person name="Binder M."/>
            <person name="Bloem J."/>
            <person name="Labutti K."/>
            <person name="Salamov A."/>
            <person name="Andreopoulos B."/>
            <person name="Baker S."/>
            <person name="Barry K."/>
            <person name="Bills G."/>
            <person name="Bluhm B."/>
            <person name="Cannon C."/>
            <person name="Castanera R."/>
            <person name="Culley D."/>
            <person name="Daum C."/>
            <person name="Ezra D."/>
            <person name="Gonzalez J."/>
            <person name="Henrissat B."/>
            <person name="Kuo A."/>
            <person name="Liang C."/>
            <person name="Lipzen A."/>
            <person name="Lutzoni F."/>
            <person name="Magnuson J."/>
            <person name="Mondo S."/>
            <person name="Nolan M."/>
            <person name="Ohm R."/>
            <person name="Pangilinan J."/>
            <person name="Park H.-J."/>
            <person name="Ramirez L."/>
            <person name="Alfaro M."/>
            <person name="Sun H."/>
            <person name="Tritt A."/>
            <person name="Yoshinaga Y."/>
            <person name="Zwiers L.-H."/>
            <person name="Turgeon B."/>
            <person name="Goodwin S."/>
            <person name="Spatafora J."/>
            <person name="Crous P."/>
            <person name="Grigoriev I."/>
        </authorList>
    </citation>
    <scope>NUCLEOTIDE SEQUENCE</scope>
    <source>
        <strain evidence="2">CBS 122368</strain>
    </source>
</reference>
<dbReference type="GeneID" id="54575158"/>
<accession>A0A6A6IZ41</accession>
<dbReference type="EMBL" id="ML987189">
    <property type="protein sequence ID" value="KAF2255568.1"/>
    <property type="molecule type" value="Genomic_DNA"/>
</dbReference>
<organism evidence="2 3">
    <name type="scientific">Trematosphaeria pertusa</name>
    <dbReference type="NCBI Taxonomy" id="390896"/>
    <lineage>
        <taxon>Eukaryota</taxon>
        <taxon>Fungi</taxon>
        <taxon>Dikarya</taxon>
        <taxon>Ascomycota</taxon>
        <taxon>Pezizomycotina</taxon>
        <taxon>Dothideomycetes</taxon>
        <taxon>Pleosporomycetidae</taxon>
        <taxon>Pleosporales</taxon>
        <taxon>Massarineae</taxon>
        <taxon>Trematosphaeriaceae</taxon>
        <taxon>Trematosphaeria</taxon>
    </lineage>
</organism>
<proteinExistence type="predicted"/>
<dbReference type="Proteomes" id="UP000800094">
    <property type="component" value="Unassembled WGS sequence"/>
</dbReference>
<feature type="compositionally biased region" description="Low complexity" evidence="1">
    <location>
        <begin position="203"/>
        <end position="218"/>
    </location>
</feature>
<keyword evidence="3" id="KW-1185">Reference proteome</keyword>
<evidence type="ECO:0000256" key="1">
    <source>
        <dbReference type="SAM" id="MobiDB-lite"/>
    </source>
</evidence>
<gene>
    <name evidence="2" type="ORF">BU26DRAFT_3041</name>
</gene>
<sequence>MRWCCTQARAVASRERQLGDRQYSRAAAACEGRGSRGSRECLGRRRIVLQDAPDSPGSRRTHRDTMRASRCRTVQQIPRRAQGPQSRPHVIETAARCTARCYLATQAAGARHRARLCESREGEVQMAGDRDERAEEGQQSCDLLRRDIEQPALLPSDGVRCCLLAHSRAAHAFVSGPEQCITQERRAHSAARPRRGPGVVQRAEPAPATPAAAAQRPAVLSSNFD</sequence>
<name>A0A6A6IZ41_9PLEO</name>
<dbReference type="RefSeq" id="XP_033690572.1">
    <property type="nucleotide sequence ID" value="XM_033821828.1"/>
</dbReference>
<protein>
    <submittedName>
        <fullName evidence="2">Uncharacterized protein</fullName>
    </submittedName>
</protein>
<dbReference type="AlphaFoldDB" id="A0A6A6IZ41"/>